<keyword evidence="2" id="KW-1133">Transmembrane helix</keyword>
<feature type="transmembrane region" description="Helical" evidence="2">
    <location>
        <begin position="87"/>
        <end position="103"/>
    </location>
</feature>
<dbReference type="GeneID" id="87956032"/>
<evidence type="ECO:0000313" key="3">
    <source>
        <dbReference type="EMBL" id="WRT66936.1"/>
    </source>
</evidence>
<proteinExistence type="predicted"/>
<feature type="region of interest" description="Disordered" evidence="1">
    <location>
        <begin position="154"/>
        <end position="286"/>
    </location>
</feature>
<keyword evidence="4" id="KW-1185">Reference proteome</keyword>
<accession>A0ABZ1D1W1</accession>
<evidence type="ECO:0000256" key="2">
    <source>
        <dbReference type="SAM" id="Phobius"/>
    </source>
</evidence>
<reference evidence="3 4" key="1">
    <citation type="submission" date="2024-01" db="EMBL/GenBank/DDBJ databases">
        <title>Comparative genomics of Cryptococcus and Kwoniella reveals pathogenesis evolution and contrasting modes of karyotype evolution via chromosome fusion or intercentromeric recombination.</title>
        <authorList>
            <person name="Coelho M.A."/>
            <person name="David-Palma M."/>
            <person name="Shea T."/>
            <person name="Bowers K."/>
            <person name="McGinley-Smith S."/>
            <person name="Mohammad A.W."/>
            <person name="Gnirke A."/>
            <person name="Yurkov A.M."/>
            <person name="Nowrousian M."/>
            <person name="Sun S."/>
            <person name="Cuomo C.A."/>
            <person name="Heitman J."/>
        </authorList>
    </citation>
    <scope>NUCLEOTIDE SEQUENCE [LARGE SCALE GENOMIC DNA]</scope>
    <source>
        <strain evidence="3">CBS 11374</strain>
    </source>
</reference>
<protein>
    <submittedName>
        <fullName evidence="3">Uncharacterized protein</fullName>
    </submittedName>
</protein>
<gene>
    <name evidence="3" type="ORF">IL334_003901</name>
</gene>
<dbReference type="EMBL" id="CP141885">
    <property type="protein sequence ID" value="WRT66936.1"/>
    <property type="molecule type" value="Genomic_DNA"/>
</dbReference>
<keyword evidence="2" id="KW-0472">Membrane</keyword>
<dbReference type="Proteomes" id="UP001329825">
    <property type="component" value="Chromosome 5"/>
</dbReference>
<feature type="compositionally biased region" description="Low complexity" evidence="1">
    <location>
        <begin position="38"/>
        <end position="49"/>
    </location>
</feature>
<evidence type="ECO:0000313" key="4">
    <source>
        <dbReference type="Proteomes" id="UP001329825"/>
    </source>
</evidence>
<name>A0ABZ1D1W1_9TREE</name>
<feature type="region of interest" description="Disordered" evidence="1">
    <location>
        <begin position="1"/>
        <end position="49"/>
    </location>
</feature>
<sequence>MPLREADMSATTIDDGSLTPLDDSAPGSRVQREGGRSGPSSTPRSPQPRLVLFDPRSGEQETIDLGSASSILTLDDYKRINRKTTERGMITGLVGGGVLTYLVRRFLPKTPSRNALSLTFIFSSAFISFSTSRALLVSEILRIRSQARANALANGDMSDNAPPSDPMFSGADLFGGTSPGQLRSPEGEASRQSRGRYVPPGYNRNRNDDEISAAAPGGPETITGRTQQQGQGQGGRMRGSVQDELNKIGQPPQRTRWAKGKGLEGEVEEENEMRDPYATAGQPRLG</sequence>
<keyword evidence="2" id="KW-0812">Transmembrane</keyword>
<organism evidence="3 4">
    <name type="scientific">Kwoniella shivajii</name>
    <dbReference type="NCBI Taxonomy" id="564305"/>
    <lineage>
        <taxon>Eukaryota</taxon>
        <taxon>Fungi</taxon>
        <taxon>Dikarya</taxon>
        <taxon>Basidiomycota</taxon>
        <taxon>Agaricomycotina</taxon>
        <taxon>Tremellomycetes</taxon>
        <taxon>Tremellales</taxon>
        <taxon>Cryptococcaceae</taxon>
        <taxon>Kwoniella</taxon>
    </lineage>
</organism>
<feature type="transmembrane region" description="Helical" evidence="2">
    <location>
        <begin position="115"/>
        <end position="136"/>
    </location>
</feature>
<evidence type="ECO:0000256" key="1">
    <source>
        <dbReference type="SAM" id="MobiDB-lite"/>
    </source>
</evidence>
<dbReference type="RefSeq" id="XP_062791676.1">
    <property type="nucleotide sequence ID" value="XM_062935625.1"/>
</dbReference>